<organism evidence="3 4">
    <name type="scientific">Glycine soja</name>
    <name type="common">Wild soybean</name>
    <dbReference type="NCBI Taxonomy" id="3848"/>
    <lineage>
        <taxon>Eukaryota</taxon>
        <taxon>Viridiplantae</taxon>
        <taxon>Streptophyta</taxon>
        <taxon>Embryophyta</taxon>
        <taxon>Tracheophyta</taxon>
        <taxon>Spermatophyta</taxon>
        <taxon>Magnoliopsida</taxon>
        <taxon>eudicotyledons</taxon>
        <taxon>Gunneridae</taxon>
        <taxon>Pentapetalae</taxon>
        <taxon>rosids</taxon>
        <taxon>fabids</taxon>
        <taxon>Fabales</taxon>
        <taxon>Fabaceae</taxon>
        <taxon>Papilionoideae</taxon>
        <taxon>50 kb inversion clade</taxon>
        <taxon>NPAAA clade</taxon>
        <taxon>indigoferoid/millettioid clade</taxon>
        <taxon>Phaseoleae</taxon>
        <taxon>Glycine</taxon>
        <taxon>Glycine subgen. Soja</taxon>
    </lineage>
</organism>
<protein>
    <recommendedName>
        <fullName evidence="2">DUF7271 domain-containing protein</fullName>
    </recommendedName>
</protein>
<reference evidence="3 4" key="1">
    <citation type="submission" date="2018-09" db="EMBL/GenBank/DDBJ databases">
        <title>A high-quality reference genome of wild soybean provides a powerful tool to mine soybean genomes.</title>
        <authorList>
            <person name="Xie M."/>
            <person name="Chung C.Y.L."/>
            <person name="Li M.-W."/>
            <person name="Wong F.-L."/>
            <person name="Chan T.-F."/>
            <person name="Lam H.-M."/>
        </authorList>
    </citation>
    <scope>NUCLEOTIDE SEQUENCE [LARGE SCALE GENOMIC DNA]</scope>
    <source>
        <strain evidence="4">cv. W05</strain>
        <tissue evidence="3">Hypocotyl of etiolated seedlings</tissue>
    </source>
</reference>
<name>A0A445JV67_GLYSO</name>
<feature type="domain" description="DUF7271" evidence="2">
    <location>
        <begin position="285"/>
        <end position="360"/>
    </location>
</feature>
<dbReference type="EMBL" id="QZWG01000007">
    <property type="protein sequence ID" value="RZC02424.1"/>
    <property type="molecule type" value="Genomic_DNA"/>
</dbReference>
<evidence type="ECO:0000256" key="1">
    <source>
        <dbReference type="SAM" id="MobiDB-lite"/>
    </source>
</evidence>
<accession>A0A445JV67</accession>
<dbReference type="Pfam" id="PF23935">
    <property type="entry name" value="DUF7271"/>
    <property type="match status" value="1"/>
</dbReference>
<dbReference type="Proteomes" id="UP000289340">
    <property type="component" value="Chromosome 7"/>
</dbReference>
<comment type="caution">
    <text evidence="3">The sequence shown here is derived from an EMBL/GenBank/DDBJ whole genome shotgun (WGS) entry which is preliminary data.</text>
</comment>
<keyword evidence="4" id="KW-1185">Reference proteome</keyword>
<dbReference type="InterPro" id="IPR055695">
    <property type="entry name" value="DUF7271"/>
</dbReference>
<feature type="compositionally biased region" description="Basic residues" evidence="1">
    <location>
        <begin position="35"/>
        <end position="44"/>
    </location>
</feature>
<gene>
    <name evidence="3" type="ORF">D0Y65_017527</name>
</gene>
<evidence type="ECO:0000259" key="2">
    <source>
        <dbReference type="Pfam" id="PF23935"/>
    </source>
</evidence>
<evidence type="ECO:0000313" key="3">
    <source>
        <dbReference type="EMBL" id="RZC02424.1"/>
    </source>
</evidence>
<sequence>MPYHKRKTLDEASLLSSESKTQHDHKSTSTPYGSHRLRTTKENKRRCLLKRKRVGVATNVYSRKPLEKSKRGLGILKIRVRELFMHGVDKGVALAPTYPQAKGHLGAVATFPGKLKLNPKAVTSPRQASPLALKLFGGPGEPNAGLDELGPRKNKENTILPSFRDGPNVAKDERRMEKKKSKVEGTITIHDGARQLLVEADFQFSIFHFRCAFWIVGYEFSPVLICSHAFIKPGIRFQLGLGPSNMMARTRFTVAFRVQKNIIEVPLSYHSQWRPYYPTYVLFDYNGTKHFIRVRKYDTRCFFADGLKEFRRTHDINDSVIIRFFAASKDTSLEVDIMGPILRQTCQRPVVTTRRHIFTVDVTQDMIEHTNPLRPNGTQNQWQITVHNGLPSVANPWFQYLYENKLMAGDEVMFFFRFDKHVWEVIFRKQVMWDEDLPV</sequence>
<proteinExistence type="predicted"/>
<feature type="region of interest" description="Disordered" evidence="1">
    <location>
        <begin position="1"/>
        <end position="44"/>
    </location>
</feature>
<evidence type="ECO:0000313" key="4">
    <source>
        <dbReference type="Proteomes" id="UP000289340"/>
    </source>
</evidence>
<dbReference type="AlphaFoldDB" id="A0A445JV67"/>